<organism evidence="2 3">
    <name type="scientific">Oceanobacillus picturae</name>
    <dbReference type="NCBI Taxonomy" id="171693"/>
    <lineage>
        <taxon>Bacteria</taxon>
        <taxon>Bacillati</taxon>
        <taxon>Bacillota</taxon>
        <taxon>Bacilli</taxon>
        <taxon>Bacillales</taxon>
        <taxon>Bacillaceae</taxon>
        <taxon>Oceanobacillus</taxon>
    </lineage>
</organism>
<gene>
    <name evidence="2" type="ORF">OPHB3_2615</name>
</gene>
<dbReference type="Pfam" id="PF13240">
    <property type="entry name" value="Zn_Ribbon_1"/>
    <property type="match status" value="1"/>
</dbReference>
<proteinExistence type="predicted"/>
<sequence length="41" mass="4451">MYCPNCGINVTPEAKFCPSCGINLNILFIGFGQEDSILKLS</sequence>
<comment type="caution">
    <text evidence="2">The sequence shown here is derived from an EMBL/GenBank/DDBJ whole genome shotgun (WGS) entry which is preliminary data.</text>
</comment>
<dbReference type="AlphaFoldDB" id="A0A0U9H7P6"/>
<reference evidence="2 3" key="2">
    <citation type="journal article" date="2016" name="Genome Announc.">
        <title>Draft Genome Sequence of Oceanobacillus picturae Heshi-B3, Isolated from Fermented Rice Bran in a Traditional Japanese Seafood Dish.</title>
        <authorList>
            <person name="Akuzawa S."/>
            <person name="Nagaoka J."/>
            <person name="Kanekatsu M."/>
            <person name="Kanesaki Y."/>
            <person name="Suzuki T."/>
        </authorList>
    </citation>
    <scope>NUCLEOTIDE SEQUENCE [LARGE SCALE GENOMIC DNA]</scope>
    <source>
        <strain evidence="2 3">Heshi-B3</strain>
    </source>
</reference>
<evidence type="ECO:0000259" key="1">
    <source>
        <dbReference type="Pfam" id="PF13240"/>
    </source>
</evidence>
<name>A0A0U9H7P6_9BACI</name>
<dbReference type="EMBL" id="BBXV01000030">
    <property type="protein sequence ID" value="GAQ18674.1"/>
    <property type="molecule type" value="Genomic_DNA"/>
</dbReference>
<evidence type="ECO:0000313" key="3">
    <source>
        <dbReference type="Proteomes" id="UP000052946"/>
    </source>
</evidence>
<reference evidence="3" key="1">
    <citation type="submission" date="2015-07" db="EMBL/GenBank/DDBJ databases">
        <title>Draft Genome Sequence of Oceanobacillus picturae Heshi-B3 that Was Isolated from Fermented Rice Bran with Aging Salted Mackerel, Which Was Named Heshiko as Traditional Fermented Seafood in Japan.</title>
        <authorList>
            <person name="Akuzawa S."/>
            <person name="Nakagawa J."/>
            <person name="Kanekatsu T."/>
            <person name="Kanesaki Y."/>
            <person name="Suzuki T."/>
        </authorList>
    </citation>
    <scope>NUCLEOTIDE SEQUENCE [LARGE SCALE GENOMIC DNA]</scope>
    <source>
        <strain evidence="3">Heshi-B3</strain>
    </source>
</reference>
<accession>A0A0U9H7P6</accession>
<dbReference type="Proteomes" id="UP000052946">
    <property type="component" value="Unassembled WGS sequence"/>
</dbReference>
<dbReference type="OrthoDB" id="1822804at2"/>
<evidence type="ECO:0000313" key="2">
    <source>
        <dbReference type="EMBL" id="GAQ18674.1"/>
    </source>
</evidence>
<dbReference type="InterPro" id="IPR026870">
    <property type="entry name" value="Zinc_ribbon_dom"/>
</dbReference>
<dbReference type="RefSeq" id="WP_082667723.1">
    <property type="nucleotide sequence ID" value="NZ_BBXV01000030.1"/>
</dbReference>
<feature type="domain" description="Zinc-ribbon" evidence="1">
    <location>
        <begin position="2"/>
        <end position="21"/>
    </location>
</feature>
<protein>
    <submittedName>
        <fullName evidence="2">Double zinc ribbon</fullName>
    </submittedName>
</protein>